<evidence type="ECO:0000313" key="5">
    <source>
        <dbReference type="Proteomes" id="UP000249363"/>
    </source>
</evidence>
<dbReference type="GeneID" id="63792783"/>
<keyword evidence="2" id="KW-0808">Transferase</keyword>
<dbReference type="Pfam" id="PF07428">
    <property type="entry name" value="Tri3"/>
    <property type="match status" value="1"/>
</dbReference>
<dbReference type="GO" id="GO:0016407">
    <property type="term" value="F:acetyltransferase activity"/>
    <property type="evidence" value="ECO:0007669"/>
    <property type="project" value="InterPro"/>
</dbReference>
<feature type="compositionally biased region" description="Low complexity" evidence="3">
    <location>
        <begin position="367"/>
        <end position="385"/>
    </location>
</feature>
<evidence type="ECO:0000313" key="4">
    <source>
        <dbReference type="EMBL" id="RAO67555.1"/>
    </source>
</evidence>
<feature type="region of interest" description="Disordered" evidence="3">
    <location>
        <begin position="366"/>
        <end position="394"/>
    </location>
</feature>
<gene>
    <name evidence="4" type="ORF">BHQ10_003567</name>
</gene>
<dbReference type="PANTHER" id="PTHR42034:SF1">
    <property type="entry name" value="CONDENSATION DOMAIN-CONTAINING PROTEIN"/>
    <property type="match status" value="1"/>
</dbReference>
<comment type="caution">
    <text evidence="4">The sequence shown here is derived from an EMBL/GenBank/DDBJ whole genome shotgun (WGS) entry which is preliminary data.</text>
</comment>
<dbReference type="EMBL" id="MIKG01000005">
    <property type="protein sequence ID" value="RAO67555.1"/>
    <property type="molecule type" value="Genomic_DNA"/>
</dbReference>
<comment type="similarity">
    <text evidence="1">Belongs to the trichothecene O-acetyltransferase family.</text>
</comment>
<dbReference type="InterPro" id="IPR009992">
    <property type="entry name" value="Tri3/Sat12/Sat16/Mac1"/>
</dbReference>
<dbReference type="AlphaFoldDB" id="A0A364KVH1"/>
<name>A0A364KVH1_TALAM</name>
<dbReference type="InterPro" id="IPR023213">
    <property type="entry name" value="CAT-like_dom_sf"/>
</dbReference>
<protein>
    <recommendedName>
        <fullName evidence="6">Condensation domain-containing protein</fullName>
    </recommendedName>
</protein>
<dbReference type="RefSeq" id="XP_040732071.1">
    <property type="nucleotide sequence ID" value="XM_040875837.1"/>
</dbReference>
<accession>A0A364KVH1</accession>
<reference evidence="4 5" key="1">
    <citation type="journal article" date="2017" name="Biotechnol. Biofuels">
        <title>Differential beta-glucosidase expression as a function of carbon source availability in Talaromyces amestolkiae: a genomic and proteomic approach.</title>
        <authorList>
            <person name="de Eugenio L.I."/>
            <person name="Mendez-Liter J.A."/>
            <person name="Nieto-Dominguez M."/>
            <person name="Alonso L."/>
            <person name="Gil-Munoz J."/>
            <person name="Barriuso J."/>
            <person name="Prieto A."/>
            <person name="Martinez M.J."/>
        </authorList>
    </citation>
    <scope>NUCLEOTIDE SEQUENCE [LARGE SCALE GENOMIC DNA]</scope>
    <source>
        <strain evidence="4 5">CIB</strain>
    </source>
</reference>
<dbReference type="STRING" id="1196081.A0A364KVH1"/>
<proteinExistence type="inferred from homology"/>
<keyword evidence="5" id="KW-1185">Reference proteome</keyword>
<dbReference type="GO" id="GO:0043386">
    <property type="term" value="P:mycotoxin biosynthetic process"/>
    <property type="evidence" value="ECO:0007669"/>
    <property type="project" value="InterPro"/>
</dbReference>
<evidence type="ECO:0000256" key="3">
    <source>
        <dbReference type="SAM" id="MobiDB-lite"/>
    </source>
</evidence>
<dbReference type="Gene3D" id="3.30.559.10">
    <property type="entry name" value="Chloramphenicol acetyltransferase-like domain"/>
    <property type="match status" value="1"/>
</dbReference>
<sequence>MTTTWTETAPGVYEASLDGAETVYRKTATVFAPLKREHWRLHTICRFNFGPGYNGPADKETALRQAWKALRYEFPGMIVAPKDGFKKTYTAPTAESTQKWLDETFFVETKRTADEIISEAVSLQEVPSLYYLPATSEILFFISHWRIDAMGSWMVTDRLFHHLAHPSKEDLPEVPPADEIKKISPSLEDAAGSPKVSTPEMDKVAADHIAAHHRNAIQMGGMPYKGDVTTLPASPKREALIFTRESTQKAIAACKARSITVTAAIHAALAETVFAMGLPESRENDYVTVMPVNLRNYLKAPYNGDGHALQTYAGSITPRVSRHATFAERTSYLVEYYKTRYDPKLIECLRPIYKYHAEALFKPRPAPAAASGDAPAPAPATNGNTRPPPGPPSGISINSLGVVEKYFGGKYGDAVDVETFTFGVSMITRQTMLYVWTWKGELTLSSEYNAAFHDAEEVREVMLSIKRVLEKELEISLEEASH</sequence>
<dbReference type="OrthoDB" id="2548233at2759"/>
<organism evidence="4 5">
    <name type="scientific">Talaromyces amestolkiae</name>
    <dbReference type="NCBI Taxonomy" id="1196081"/>
    <lineage>
        <taxon>Eukaryota</taxon>
        <taxon>Fungi</taxon>
        <taxon>Dikarya</taxon>
        <taxon>Ascomycota</taxon>
        <taxon>Pezizomycotina</taxon>
        <taxon>Eurotiomycetes</taxon>
        <taxon>Eurotiomycetidae</taxon>
        <taxon>Eurotiales</taxon>
        <taxon>Trichocomaceae</taxon>
        <taxon>Talaromyces</taxon>
        <taxon>Talaromyces sect. Talaromyces</taxon>
    </lineage>
</organism>
<evidence type="ECO:0000256" key="2">
    <source>
        <dbReference type="ARBA" id="ARBA00022679"/>
    </source>
</evidence>
<evidence type="ECO:0008006" key="6">
    <source>
        <dbReference type="Google" id="ProtNLM"/>
    </source>
</evidence>
<dbReference type="Proteomes" id="UP000249363">
    <property type="component" value="Unassembled WGS sequence"/>
</dbReference>
<dbReference type="PANTHER" id="PTHR42034">
    <property type="entry name" value="CHROMOSOME 7, WHOLE GENOME SHOTGUN SEQUENCE-RELATED"/>
    <property type="match status" value="1"/>
</dbReference>
<evidence type="ECO:0000256" key="1">
    <source>
        <dbReference type="ARBA" id="ARBA00006439"/>
    </source>
</evidence>
<dbReference type="Gene3D" id="3.30.559.30">
    <property type="entry name" value="Nonribosomal peptide synthetase, condensation domain"/>
    <property type="match status" value="1"/>
</dbReference>